<evidence type="ECO:0000313" key="3">
    <source>
        <dbReference type="Proteomes" id="UP001596233"/>
    </source>
</evidence>
<feature type="region of interest" description="Disordered" evidence="1">
    <location>
        <begin position="1"/>
        <end position="54"/>
    </location>
</feature>
<reference evidence="3" key="1">
    <citation type="journal article" date="2019" name="Int. J. Syst. Evol. Microbiol.">
        <title>The Global Catalogue of Microorganisms (GCM) 10K type strain sequencing project: providing services to taxonomists for standard genome sequencing and annotation.</title>
        <authorList>
            <consortium name="The Broad Institute Genomics Platform"/>
            <consortium name="The Broad Institute Genome Sequencing Center for Infectious Disease"/>
            <person name="Wu L."/>
            <person name="Ma J."/>
        </authorList>
    </citation>
    <scope>NUCLEOTIDE SEQUENCE [LARGE SCALE GENOMIC DNA]</scope>
    <source>
        <strain evidence="3">PCU 280</strain>
    </source>
</reference>
<keyword evidence="3" id="KW-1185">Reference proteome</keyword>
<sequence length="54" mass="5820">MSKGKGGTGRGTGKKGWNRWQAAERRAANSPKPYKTRESKNKASAAKQGTARSK</sequence>
<feature type="compositionally biased region" description="Gly residues" evidence="1">
    <location>
        <begin position="1"/>
        <end position="11"/>
    </location>
</feature>
<proteinExistence type="predicted"/>
<organism evidence="2 3">
    <name type="scientific">Paenibacillus septentrionalis</name>
    <dbReference type="NCBI Taxonomy" id="429342"/>
    <lineage>
        <taxon>Bacteria</taxon>
        <taxon>Bacillati</taxon>
        <taxon>Bacillota</taxon>
        <taxon>Bacilli</taxon>
        <taxon>Bacillales</taxon>
        <taxon>Paenibacillaceae</taxon>
        <taxon>Paenibacillus</taxon>
    </lineage>
</organism>
<evidence type="ECO:0000256" key="1">
    <source>
        <dbReference type="SAM" id="MobiDB-lite"/>
    </source>
</evidence>
<gene>
    <name evidence="2" type="ORF">ACFP56_09115</name>
</gene>
<dbReference type="EMBL" id="JBHSTE010000003">
    <property type="protein sequence ID" value="MFC6332779.1"/>
    <property type="molecule type" value="Genomic_DNA"/>
</dbReference>
<evidence type="ECO:0000313" key="2">
    <source>
        <dbReference type="EMBL" id="MFC6332779.1"/>
    </source>
</evidence>
<dbReference type="Proteomes" id="UP001596233">
    <property type="component" value="Unassembled WGS sequence"/>
</dbReference>
<dbReference type="InterPro" id="IPR025175">
    <property type="entry name" value="DUF3934"/>
</dbReference>
<dbReference type="Pfam" id="PF13070">
    <property type="entry name" value="DUF3934"/>
    <property type="match status" value="1"/>
</dbReference>
<accession>A0ABW1V2X0</accession>
<name>A0ABW1V2X0_9BACL</name>
<dbReference type="RefSeq" id="WP_379233572.1">
    <property type="nucleotide sequence ID" value="NZ_JBHSTE010000003.1"/>
</dbReference>
<comment type="caution">
    <text evidence="2">The sequence shown here is derived from an EMBL/GenBank/DDBJ whole genome shotgun (WGS) entry which is preliminary data.</text>
</comment>
<protein>
    <submittedName>
        <fullName evidence="2">DUF3934 family protein</fullName>
    </submittedName>
</protein>